<dbReference type="GO" id="GO:0003746">
    <property type="term" value="F:translation elongation factor activity"/>
    <property type="evidence" value="ECO:0007669"/>
    <property type="project" value="UniProtKB-UniRule"/>
</dbReference>
<dbReference type="SMART" id="SM01183">
    <property type="entry name" value="EF1G"/>
    <property type="match status" value="1"/>
</dbReference>
<feature type="domain" description="GST C-terminal" evidence="7">
    <location>
        <begin position="90"/>
        <end position="223"/>
    </location>
</feature>
<dbReference type="SUPFAM" id="SSF47616">
    <property type="entry name" value="GST C-terminal domain-like"/>
    <property type="match status" value="1"/>
</dbReference>
<dbReference type="VEuPathDB" id="TriTrypDB:TRSC58_06745"/>
<evidence type="ECO:0000256" key="2">
    <source>
        <dbReference type="ARBA" id="ARBA00022917"/>
    </source>
</evidence>
<dbReference type="VEuPathDB" id="TriTrypDB:TRSC58_00977"/>
<dbReference type="PROSITE" id="PS50040">
    <property type="entry name" value="EF1G_C"/>
    <property type="match status" value="1"/>
</dbReference>
<dbReference type="EMBL" id="AUPL01000977">
    <property type="protein sequence ID" value="ESL11276.1"/>
    <property type="molecule type" value="Genomic_DNA"/>
</dbReference>
<evidence type="ECO:0000256" key="4">
    <source>
        <dbReference type="SAM" id="MobiDB-lite"/>
    </source>
</evidence>
<dbReference type="GO" id="GO:0005737">
    <property type="term" value="C:cytoplasm"/>
    <property type="evidence" value="ECO:0007669"/>
    <property type="project" value="TreeGrafter"/>
</dbReference>
<evidence type="ECO:0000259" key="6">
    <source>
        <dbReference type="PROSITE" id="PS50404"/>
    </source>
</evidence>
<sequence>MSLTLWSGVSPENARTQKILVAAALANVPVTLKPCEYGRENETAEYCRNCSPCGRYPALQTEEGCVFESNAILRHIARLDRSGRFLYGRTPLEGSQVDMWLDFATAELGEAVAPFVMQTFYGEPVPADAMDRVHEALQALETWLETRTFLVGERMTVADIAVAFALQWHYRLNRAEGEALTRRYRDAYRLYNTVMQQRKTVEVLQSQGATFGPVKEERKGRDAAAPAKAEKQPKAAAAAADGDGDAAGEEEEAPREKKKPNPLDELPPSPFVLDAFKREYSNTDTRTVAAPYFFQHYDAAGYTAFWCRYRYNEDNKMQFMTANLIRGWFQRMEHVRKYAFGVALIIGEEKRHDIVALWVFRGKGMPEIVAAVEDTELFDWEEVADVAAQRERITDYLCWEGPTIPKPVLEGRVFK</sequence>
<feature type="compositionally biased region" description="Basic and acidic residues" evidence="4">
    <location>
        <begin position="214"/>
        <end position="233"/>
    </location>
</feature>
<dbReference type="PROSITE" id="PS50405">
    <property type="entry name" value="GST_CTER"/>
    <property type="match status" value="1"/>
</dbReference>
<dbReference type="InterPro" id="IPR036249">
    <property type="entry name" value="Thioredoxin-like_sf"/>
</dbReference>
<dbReference type="InterPro" id="IPR050802">
    <property type="entry name" value="EF-GSTs"/>
</dbReference>
<dbReference type="InterPro" id="IPR004045">
    <property type="entry name" value="Glutathione_S-Trfase_N"/>
</dbReference>
<organism evidence="8 10">
    <name type="scientific">Trypanosoma rangeli SC58</name>
    <dbReference type="NCBI Taxonomy" id="429131"/>
    <lineage>
        <taxon>Eukaryota</taxon>
        <taxon>Discoba</taxon>
        <taxon>Euglenozoa</taxon>
        <taxon>Kinetoplastea</taxon>
        <taxon>Metakinetoplastina</taxon>
        <taxon>Trypanosomatida</taxon>
        <taxon>Trypanosomatidae</taxon>
        <taxon>Trypanosoma</taxon>
        <taxon>Herpetosoma</taxon>
    </lineage>
</organism>
<dbReference type="InterPro" id="IPR010987">
    <property type="entry name" value="Glutathione-S-Trfase_C-like"/>
</dbReference>
<dbReference type="InterPro" id="IPR001662">
    <property type="entry name" value="EF1B_G_C"/>
</dbReference>
<accession>A0A061ISY8</accession>
<dbReference type="InterPro" id="IPR004046">
    <property type="entry name" value="GST_C"/>
</dbReference>
<evidence type="ECO:0000259" key="5">
    <source>
        <dbReference type="PROSITE" id="PS50040"/>
    </source>
</evidence>
<dbReference type="Gene3D" id="3.40.30.10">
    <property type="entry name" value="Glutaredoxin"/>
    <property type="match status" value="1"/>
</dbReference>
<feature type="domain" description="GST N-terminal" evidence="6">
    <location>
        <begin position="3"/>
        <end position="84"/>
    </location>
</feature>
<evidence type="ECO:0000256" key="3">
    <source>
        <dbReference type="PROSITE-ProRule" id="PRU00519"/>
    </source>
</evidence>
<dbReference type="InterPro" id="IPR036282">
    <property type="entry name" value="Glutathione-S-Trfase_C_sf"/>
</dbReference>
<evidence type="ECO:0000313" key="8">
    <source>
        <dbReference type="EMBL" id="ESL05599.1"/>
    </source>
</evidence>
<keyword evidence="2 3" id="KW-0648">Protein biosynthesis</keyword>
<dbReference type="SFLD" id="SFLDS00019">
    <property type="entry name" value="Glutathione_Transferase_(cytos"/>
    <property type="match status" value="1"/>
</dbReference>
<reference evidence="8 10" key="1">
    <citation type="submission" date="2013-07" db="EMBL/GenBank/DDBJ databases">
        <authorList>
            <person name="Stoco P.H."/>
            <person name="Wagner G."/>
            <person name="Gerber A."/>
            <person name="Zaha A."/>
            <person name="Thompson C."/>
            <person name="Bartholomeu D.C."/>
            <person name="Luckemeyer D.D."/>
            <person name="Bahia D."/>
            <person name="Loreto E."/>
            <person name="Prestes E.B."/>
            <person name="Lima F.M."/>
            <person name="Rodrigues-Luiz G."/>
            <person name="Vallejo G.A."/>
            <person name="Filho J.F."/>
            <person name="Monteiro K.M."/>
            <person name="Tyler K.M."/>
            <person name="de Almeida L.G."/>
            <person name="Ortiz M.F."/>
            <person name="Siervo M.A."/>
            <person name="de Moraes M.H."/>
            <person name="Cunha O.L."/>
            <person name="Mendonca-Neto R."/>
            <person name="Silva R."/>
            <person name="Teixeira S.M."/>
            <person name="Murta S.M."/>
            <person name="Sincero T.C."/>
            <person name="Mendes T.A."/>
            <person name="Urmenyi T.P."/>
            <person name="Silva V.G."/>
            <person name="da Rocha W.D."/>
            <person name="Andersson B."/>
            <person name="Romanha A.J."/>
            <person name="Steindel M."/>
            <person name="de Vasconcelos A.T."/>
            <person name="Grisard E.C."/>
        </authorList>
    </citation>
    <scope>NUCLEOTIDE SEQUENCE [LARGE SCALE GENOMIC DNA]</scope>
    <source>
        <strain evidence="8 10">SC58</strain>
    </source>
</reference>
<dbReference type="Gene3D" id="1.20.1050.10">
    <property type="match status" value="1"/>
</dbReference>
<dbReference type="CDD" id="cd03044">
    <property type="entry name" value="GST_N_EF1Bgamma"/>
    <property type="match status" value="1"/>
</dbReference>
<dbReference type="SUPFAM" id="SSF52833">
    <property type="entry name" value="Thioredoxin-like"/>
    <property type="match status" value="1"/>
</dbReference>
<dbReference type="GO" id="GO:0005634">
    <property type="term" value="C:nucleus"/>
    <property type="evidence" value="ECO:0007669"/>
    <property type="project" value="TreeGrafter"/>
</dbReference>
<dbReference type="SUPFAM" id="SSF89942">
    <property type="entry name" value="eEF1-gamma domain"/>
    <property type="match status" value="1"/>
</dbReference>
<evidence type="ECO:0000313" key="10">
    <source>
        <dbReference type="Proteomes" id="UP000031737"/>
    </source>
</evidence>
<evidence type="ECO:0000259" key="7">
    <source>
        <dbReference type="PROSITE" id="PS50405"/>
    </source>
</evidence>
<protein>
    <submittedName>
        <fullName evidence="8 9">Elongation factor 1-gamma</fullName>
    </submittedName>
</protein>
<dbReference type="AlphaFoldDB" id="A0A061ISY8"/>
<dbReference type="Gene3D" id="3.30.70.1010">
    <property type="entry name" value="Translation elongation factor EF1B, gamma chain, conserved domain"/>
    <property type="match status" value="1"/>
</dbReference>
<feature type="domain" description="EF-1-gamma C-terminal" evidence="5">
    <location>
        <begin position="259"/>
        <end position="415"/>
    </location>
</feature>
<gene>
    <name evidence="9" type="ORF">TRSC58_00977</name>
    <name evidence="8" type="ORF">TRSC58_06745</name>
</gene>
<feature type="compositionally biased region" description="Acidic residues" evidence="4">
    <location>
        <begin position="242"/>
        <end position="253"/>
    </location>
</feature>
<dbReference type="OrthoDB" id="270150at2759"/>
<proteinExistence type="predicted"/>
<dbReference type="Pfam" id="PF00647">
    <property type="entry name" value="EF1G"/>
    <property type="match status" value="1"/>
</dbReference>
<keyword evidence="10" id="KW-1185">Reference proteome</keyword>
<dbReference type="PROSITE" id="PS50404">
    <property type="entry name" value="GST_NTER"/>
    <property type="match status" value="1"/>
</dbReference>
<evidence type="ECO:0000256" key="1">
    <source>
        <dbReference type="ARBA" id="ARBA00022768"/>
    </source>
</evidence>
<dbReference type="FunFam" id="3.30.70.1010:FF:000001">
    <property type="entry name" value="Elongation factor 1-gamma 1"/>
    <property type="match status" value="1"/>
</dbReference>
<evidence type="ECO:0000313" key="9">
    <source>
        <dbReference type="EMBL" id="ESL11276.1"/>
    </source>
</evidence>
<dbReference type="FunFam" id="3.40.30.10:FF:000148">
    <property type="entry name" value="Elongation factor 1B gamma"/>
    <property type="match status" value="1"/>
</dbReference>
<dbReference type="PANTHER" id="PTHR43986:SF9">
    <property type="entry name" value="FACTOR 1 GAMMA, PUTATIVE-RELATED"/>
    <property type="match status" value="1"/>
</dbReference>
<dbReference type="InterPro" id="IPR040079">
    <property type="entry name" value="Glutathione_S-Trfase"/>
</dbReference>
<dbReference type="PANTHER" id="PTHR43986">
    <property type="entry name" value="ELONGATION FACTOR 1-GAMMA"/>
    <property type="match status" value="1"/>
</dbReference>
<dbReference type="EMBL" id="AUPL01006745">
    <property type="protein sequence ID" value="ESL05599.1"/>
    <property type="molecule type" value="Genomic_DNA"/>
</dbReference>
<dbReference type="CDD" id="cd03181">
    <property type="entry name" value="GST_C_EF1Bgamma_like"/>
    <property type="match status" value="1"/>
</dbReference>
<dbReference type="Pfam" id="PF00043">
    <property type="entry name" value="GST_C"/>
    <property type="match status" value="1"/>
</dbReference>
<dbReference type="Pfam" id="PF02798">
    <property type="entry name" value="GST_N"/>
    <property type="match status" value="1"/>
</dbReference>
<dbReference type="InterPro" id="IPR036433">
    <property type="entry name" value="EF1B_G_C_sf"/>
</dbReference>
<feature type="region of interest" description="Disordered" evidence="4">
    <location>
        <begin position="212"/>
        <end position="268"/>
    </location>
</feature>
<comment type="caution">
    <text evidence="8">The sequence shown here is derived from an EMBL/GenBank/DDBJ whole genome shotgun (WGS) entry which is preliminary data.</text>
</comment>
<name>A0A061ISY8_TRYRA</name>
<dbReference type="Proteomes" id="UP000031737">
    <property type="component" value="Unassembled WGS sequence"/>
</dbReference>
<keyword evidence="1 3" id="KW-0251">Elongation factor</keyword>
<dbReference type="SFLD" id="SFLDG00358">
    <property type="entry name" value="Main_(cytGST)"/>
    <property type="match status" value="1"/>
</dbReference>